<evidence type="ECO:0000313" key="2">
    <source>
        <dbReference type="Proteomes" id="UP000886667"/>
    </source>
</evidence>
<accession>A0A9E4N230</accession>
<organism evidence="1 2">
    <name type="scientific">Candidatus Thiodiazotropha taylori</name>
    <dbReference type="NCBI Taxonomy" id="2792791"/>
    <lineage>
        <taxon>Bacteria</taxon>
        <taxon>Pseudomonadati</taxon>
        <taxon>Pseudomonadota</taxon>
        <taxon>Gammaproteobacteria</taxon>
        <taxon>Chromatiales</taxon>
        <taxon>Sedimenticolaceae</taxon>
        <taxon>Candidatus Thiodiazotropha</taxon>
    </lineage>
</organism>
<protein>
    <submittedName>
        <fullName evidence="1">Carboxypeptidase-like regulatory domain-containing protein</fullName>
    </submittedName>
</protein>
<sequence length="1277" mass="139821">MAWTTSGGKLTASGVCGKTDFVAQVNQGGLTYDATNDVYHLVNNIVINADADLSGWKNFILDMENRHFEIPVAGTYEVNNIIFKSTASRSHREIVDRDALGILNPINCTFTNCFYGGFRINVGGYSGCILSATDEGYPIEPMPIGSKRFENAKFSKFRAVGLNTEYDSSPNSYTILANIEGDTDTNNTGYISVQGSGNSLMCINFTAEKTEAAAGDKWWMPYNTGANTCVYLLGDVIDSRIDTEPTLQGSSGTATSGSANQTTTHFRRGNVFYRKFVDGEGGNVYYYDSRSNAPQPAFIQEDADGNVIERDYVGTQTELSIDSEGEIEVVAELWRSADARNGATKTVYSDQKYAYLQYGKQTQIYDVSTQLEDRCAYKSYTPTLVLDEAVATLSLVEAQAAAGEITIDYAANTITVNQSMPMERLLNLVHYHQTNDAPTDKRALDLPSWEGSNVDFGAWTLVGANHITAGDTVYSIETTSTWDLVGTDVPFGLGVGTYNNFPSVYSGVISTANGNVVLSLQSGTVVEIMNNVVGQAAGQVQFNSASDITVRAQVGSQNEFENTGAGGIVFEILELYAGITVRDETGAGLENVRVVLNDNTGDPINNGLTDANGVMNFPDLLTQNDTYNFDLFHPEYQPIYAAPIEIINFGTNTTSANLVPSYGYVETTGTIKDINGVEQNADGIVSIDTTSKTITFETPTDIYEGLSVIQREWGNIDTFYNQNDNILPCGLDDKRGVSIVDAWTLPGTNVLNGGYAEFDVNGAYSKVDLTVETENNPADVSIRYRINYDGVDGTWADLHTGPSDTVVSTDVNTTTAEIEMKLGYPQYEIKYLSEQFKTDADTYFRDYKTKEKNWTVNEDPDITEYLVADETKYRLVVSQIVETDVISTTHTFDRVIEITDQSTIHEVLNQIKAVACYDDYFTSEPYSYNGSKITMDEGIYLRNRDGSDLAGNVTGWIELSSSDGGTFQYPQTVTVSLTNSGVTSMDYALFDADSFVQDGTFADGAALVDLSNNPHQGTLAGGATILLTMSYISDVNACIIYGGDEFEVERTDFTITNTGATIDITPNVEVSDLYDDQSLTSNAPEGSVVWEPEILNISFDWNTREITLPNGREIVKSAMVYRAWKLQVESDISLYQHGLPIRLINQEAPSGSTSLLYLENPQCEFSYGWTIKKADDRPAGSRLIWESAGTSVIKTYAPDASDLFYQAGVEVETVSGTSTEFQKNNLASQARQEAELAKVKAEVEELKNWKAFMTSTSSKLFGIKPGVGTSYDPDTDY</sequence>
<gene>
    <name evidence="1" type="ORF">JAZ07_00910</name>
</gene>
<reference evidence="1" key="1">
    <citation type="journal article" date="2021" name="Proc. Natl. Acad. Sci. U.S.A.">
        <title>Global biogeography of chemosynthetic symbionts reveals both localized and globally distributed symbiont groups. .</title>
        <authorList>
            <person name="Osvatic J.T."/>
            <person name="Wilkins L.G.E."/>
            <person name="Leibrecht L."/>
            <person name="Leray M."/>
            <person name="Zauner S."/>
            <person name="Polzin J."/>
            <person name="Camacho Y."/>
            <person name="Gros O."/>
            <person name="van Gils J.A."/>
            <person name="Eisen J.A."/>
            <person name="Petersen J.M."/>
            <person name="Yuen B."/>
        </authorList>
    </citation>
    <scope>NUCLEOTIDE SEQUENCE</scope>
    <source>
        <strain evidence="1">MAGclacostrist064TRANS</strain>
    </source>
</reference>
<dbReference type="SUPFAM" id="SSF49478">
    <property type="entry name" value="Cna protein B-type domain"/>
    <property type="match status" value="1"/>
</dbReference>
<keyword evidence="1" id="KW-0121">Carboxypeptidase</keyword>
<dbReference type="Proteomes" id="UP000886667">
    <property type="component" value="Unassembled WGS sequence"/>
</dbReference>
<name>A0A9E4N230_9GAMM</name>
<evidence type="ECO:0000313" key="1">
    <source>
        <dbReference type="EMBL" id="MCG7944885.1"/>
    </source>
</evidence>
<keyword evidence="1" id="KW-0378">Hydrolase</keyword>
<dbReference type="AlphaFoldDB" id="A0A9E4N230"/>
<proteinExistence type="predicted"/>
<dbReference type="EMBL" id="JAEPCM010000016">
    <property type="protein sequence ID" value="MCG7944885.1"/>
    <property type="molecule type" value="Genomic_DNA"/>
</dbReference>
<comment type="caution">
    <text evidence="1">The sequence shown here is derived from an EMBL/GenBank/DDBJ whole genome shotgun (WGS) entry which is preliminary data.</text>
</comment>
<keyword evidence="1" id="KW-0645">Protease</keyword>
<dbReference type="GO" id="GO:0004180">
    <property type="term" value="F:carboxypeptidase activity"/>
    <property type="evidence" value="ECO:0007669"/>
    <property type="project" value="UniProtKB-KW"/>
</dbReference>